<evidence type="ECO:0000256" key="4">
    <source>
        <dbReference type="ARBA" id="ARBA00022840"/>
    </source>
</evidence>
<dbReference type="STRING" id="1965070.A0A443RBR6"/>
<evidence type="ECO:0000259" key="8">
    <source>
        <dbReference type="Pfam" id="PF00501"/>
    </source>
</evidence>
<evidence type="ECO:0000313" key="10">
    <source>
        <dbReference type="Proteomes" id="UP000285301"/>
    </source>
</evidence>
<keyword evidence="10" id="KW-1185">Reference proteome</keyword>
<keyword evidence="4" id="KW-0067">ATP-binding</keyword>
<comment type="similarity">
    <text evidence="1">Belongs to the ATP-dependent AMP-binding enzyme family.</text>
</comment>
<comment type="catalytic activity">
    <reaction evidence="7">
        <text>tetracosanoate + ATP + CoA = tetracosanoyl-CoA + AMP + diphosphate</text>
        <dbReference type="Rhea" id="RHEA:33639"/>
        <dbReference type="ChEBI" id="CHEBI:30616"/>
        <dbReference type="ChEBI" id="CHEBI:31014"/>
        <dbReference type="ChEBI" id="CHEBI:33019"/>
        <dbReference type="ChEBI" id="CHEBI:57287"/>
        <dbReference type="ChEBI" id="CHEBI:65052"/>
        <dbReference type="ChEBI" id="CHEBI:456215"/>
    </reaction>
    <physiologicalReaction direction="left-to-right" evidence="7">
        <dbReference type="Rhea" id="RHEA:33640"/>
    </physiologicalReaction>
</comment>
<evidence type="ECO:0000256" key="1">
    <source>
        <dbReference type="ARBA" id="ARBA00006432"/>
    </source>
</evidence>
<evidence type="ECO:0000313" key="9">
    <source>
        <dbReference type="EMBL" id="RWS12696.1"/>
    </source>
</evidence>
<organism evidence="9 10">
    <name type="scientific">Dinothrombium tinctorium</name>
    <dbReference type="NCBI Taxonomy" id="1965070"/>
    <lineage>
        <taxon>Eukaryota</taxon>
        <taxon>Metazoa</taxon>
        <taxon>Ecdysozoa</taxon>
        <taxon>Arthropoda</taxon>
        <taxon>Chelicerata</taxon>
        <taxon>Arachnida</taxon>
        <taxon>Acari</taxon>
        <taxon>Acariformes</taxon>
        <taxon>Trombidiformes</taxon>
        <taxon>Prostigmata</taxon>
        <taxon>Anystina</taxon>
        <taxon>Parasitengona</taxon>
        <taxon>Trombidioidea</taxon>
        <taxon>Trombidiidae</taxon>
        <taxon>Dinothrombium</taxon>
    </lineage>
</organism>
<dbReference type="GO" id="GO:0005524">
    <property type="term" value="F:ATP binding"/>
    <property type="evidence" value="ECO:0007669"/>
    <property type="project" value="UniProtKB-KW"/>
</dbReference>
<accession>A0A443RBR6</accession>
<dbReference type="SUPFAM" id="SSF56801">
    <property type="entry name" value="Acetyl-CoA synthetase-like"/>
    <property type="match status" value="1"/>
</dbReference>
<dbReference type="GO" id="GO:0005324">
    <property type="term" value="F:long-chain fatty acid transmembrane transporter activity"/>
    <property type="evidence" value="ECO:0007669"/>
    <property type="project" value="TreeGrafter"/>
</dbReference>
<dbReference type="OrthoDB" id="6408524at2759"/>
<dbReference type="GO" id="GO:0044539">
    <property type="term" value="P:long-chain fatty acid import into cell"/>
    <property type="evidence" value="ECO:0007669"/>
    <property type="project" value="TreeGrafter"/>
</dbReference>
<evidence type="ECO:0000256" key="3">
    <source>
        <dbReference type="ARBA" id="ARBA00022741"/>
    </source>
</evidence>
<dbReference type="AlphaFoldDB" id="A0A443RBR6"/>
<dbReference type="InterPro" id="IPR000873">
    <property type="entry name" value="AMP-dep_synth/lig_dom"/>
</dbReference>
<comment type="caution">
    <text evidence="9">The sequence shown here is derived from an EMBL/GenBank/DDBJ whole genome shotgun (WGS) entry which is preliminary data.</text>
</comment>
<evidence type="ECO:0000256" key="6">
    <source>
        <dbReference type="ARBA" id="ARBA00041297"/>
    </source>
</evidence>
<gene>
    <name evidence="9" type="ORF">B4U79_08937</name>
</gene>
<dbReference type="PANTHER" id="PTHR43107">
    <property type="entry name" value="LONG-CHAIN FATTY ACID TRANSPORT PROTEIN"/>
    <property type="match status" value="1"/>
</dbReference>
<protein>
    <recommendedName>
        <fullName evidence="6">Long-chain-fatty-acid--CoA ligase</fullName>
    </recommendedName>
</protein>
<evidence type="ECO:0000256" key="2">
    <source>
        <dbReference type="ARBA" id="ARBA00022598"/>
    </source>
</evidence>
<feature type="domain" description="AMP-dependent synthetase/ligase" evidence="8">
    <location>
        <begin position="2"/>
        <end position="194"/>
    </location>
</feature>
<dbReference type="EMBL" id="NCKU01001226">
    <property type="protein sequence ID" value="RWS12696.1"/>
    <property type="molecule type" value="Genomic_DNA"/>
</dbReference>
<dbReference type="GO" id="GO:0004467">
    <property type="term" value="F:long-chain fatty acid-CoA ligase activity"/>
    <property type="evidence" value="ECO:0007669"/>
    <property type="project" value="TreeGrafter"/>
</dbReference>
<keyword evidence="2" id="KW-0436">Ligase</keyword>
<sequence>MILLGLTKIGVVCALINENLRMDPLIHSIGSAKVKAVIFDAELEQAICDVYQTLKEKKLLFYCHGELRNTSIPAASLRDKMSKYRSDCAIAKHDGNFSDVACYIYTSGTTGLPKAAIIRQARFVLAAMMIKTVLKLKSHDITYNALPLYHTVGALFGVGSCFVCGQTVVIRRKFSASKFWDECLKYNCTVKFIVSQCD</sequence>
<dbReference type="Proteomes" id="UP000285301">
    <property type="component" value="Unassembled WGS sequence"/>
</dbReference>
<evidence type="ECO:0000256" key="5">
    <source>
        <dbReference type="ARBA" id="ARBA00036527"/>
    </source>
</evidence>
<reference evidence="9 10" key="1">
    <citation type="journal article" date="2018" name="Gigascience">
        <title>Genomes of trombidid mites reveal novel predicted allergens and laterally-transferred genes associated with secondary metabolism.</title>
        <authorList>
            <person name="Dong X."/>
            <person name="Chaisiri K."/>
            <person name="Xia D."/>
            <person name="Armstrong S.D."/>
            <person name="Fang Y."/>
            <person name="Donnelly M.J."/>
            <person name="Kadowaki T."/>
            <person name="McGarry J.W."/>
            <person name="Darby A.C."/>
            <person name="Makepeace B.L."/>
        </authorList>
    </citation>
    <scope>NUCLEOTIDE SEQUENCE [LARGE SCALE GENOMIC DNA]</scope>
    <source>
        <strain evidence="9">UoL-WK</strain>
    </source>
</reference>
<dbReference type="PANTHER" id="PTHR43107:SF15">
    <property type="entry name" value="FATTY ACID TRANSPORT PROTEIN 3, ISOFORM A"/>
    <property type="match status" value="1"/>
</dbReference>
<dbReference type="GO" id="GO:0005886">
    <property type="term" value="C:plasma membrane"/>
    <property type="evidence" value="ECO:0007669"/>
    <property type="project" value="TreeGrafter"/>
</dbReference>
<evidence type="ECO:0000256" key="7">
    <source>
        <dbReference type="ARBA" id="ARBA00048666"/>
    </source>
</evidence>
<comment type="catalytic activity">
    <reaction evidence="5">
        <text>a very long-chain fatty acid + ATP + CoA = a very long-chain fatty acyl-CoA + AMP + diphosphate</text>
        <dbReference type="Rhea" id="RHEA:54536"/>
        <dbReference type="ChEBI" id="CHEBI:30616"/>
        <dbReference type="ChEBI" id="CHEBI:33019"/>
        <dbReference type="ChEBI" id="CHEBI:57287"/>
        <dbReference type="ChEBI" id="CHEBI:58950"/>
        <dbReference type="ChEBI" id="CHEBI:138261"/>
        <dbReference type="ChEBI" id="CHEBI:456215"/>
    </reaction>
    <physiologicalReaction direction="left-to-right" evidence="5">
        <dbReference type="Rhea" id="RHEA:54537"/>
    </physiologicalReaction>
</comment>
<dbReference type="InterPro" id="IPR020845">
    <property type="entry name" value="AMP-binding_CS"/>
</dbReference>
<dbReference type="InterPro" id="IPR042099">
    <property type="entry name" value="ANL_N_sf"/>
</dbReference>
<name>A0A443RBR6_9ACAR</name>
<dbReference type="GO" id="GO:0005789">
    <property type="term" value="C:endoplasmic reticulum membrane"/>
    <property type="evidence" value="ECO:0007669"/>
    <property type="project" value="TreeGrafter"/>
</dbReference>
<proteinExistence type="inferred from homology"/>
<dbReference type="Gene3D" id="3.40.50.12780">
    <property type="entry name" value="N-terminal domain of ligase-like"/>
    <property type="match status" value="1"/>
</dbReference>
<dbReference type="PROSITE" id="PS00455">
    <property type="entry name" value="AMP_BINDING"/>
    <property type="match status" value="1"/>
</dbReference>
<keyword evidence="3" id="KW-0547">Nucleotide-binding</keyword>
<dbReference type="Pfam" id="PF00501">
    <property type="entry name" value="AMP-binding"/>
    <property type="match status" value="1"/>
</dbReference>